<evidence type="ECO:0000256" key="4">
    <source>
        <dbReference type="ARBA" id="ARBA00038054"/>
    </source>
</evidence>
<evidence type="ECO:0000256" key="5">
    <source>
        <dbReference type="SAM" id="MobiDB-lite"/>
    </source>
</evidence>
<protein>
    <recommendedName>
        <fullName evidence="6">Flavin reductase like domain-containing protein</fullName>
    </recommendedName>
</protein>
<reference evidence="7" key="1">
    <citation type="submission" date="2021-10" db="EMBL/GenBank/DDBJ databases">
        <title>De novo Genome Assembly of Clathrus columnatus (Basidiomycota, Fungi) Using Illumina and Nanopore Sequence Data.</title>
        <authorList>
            <person name="Ogiso-Tanaka E."/>
            <person name="Itagaki H."/>
            <person name="Hosoya T."/>
            <person name="Hosaka K."/>
        </authorList>
    </citation>
    <scope>NUCLEOTIDE SEQUENCE</scope>
    <source>
        <strain evidence="7">MO-923</strain>
    </source>
</reference>
<evidence type="ECO:0000313" key="7">
    <source>
        <dbReference type="EMBL" id="GJJ13490.1"/>
    </source>
</evidence>
<comment type="similarity">
    <text evidence="4">Belongs to the flavoredoxin family.</text>
</comment>
<evidence type="ECO:0000256" key="2">
    <source>
        <dbReference type="ARBA" id="ARBA00022630"/>
    </source>
</evidence>
<accession>A0AAV5AKU3</accession>
<dbReference type="Pfam" id="PF01613">
    <property type="entry name" value="Flavin_Reduct"/>
    <property type="match status" value="1"/>
</dbReference>
<organism evidence="7 8">
    <name type="scientific">Clathrus columnatus</name>
    <dbReference type="NCBI Taxonomy" id="1419009"/>
    <lineage>
        <taxon>Eukaryota</taxon>
        <taxon>Fungi</taxon>
        <taxon>Dikarya</taxon>
        <taxon>Basidiomycota</taxon>
        <taxon>Agaricomycotina</taxon>
        <taxon>Agaricomycetes</taxon>
        <taxon>Phallomycetidae</taxon>
        <taxon>Phallales</taxon>
        <taxon>Clathraceae</taxon>
        <taxon>Clathrus</taxon>
    </lineage>
</organism>
<dbReference type="Gene3D" id="2.30.110.10">
    <property type="entry name" value="Electron Transport, Fmn-binding Protein, Chain A"/>
    <property type="match status" value="1"/>
</dbReference>
<keyword evidence="8" id="KW-1185">Reference proteome</keyword>
<gene>
    <name evidence="7" type="ORF">Clacol_007744</name>
</gene>
<dbReference type="Proteomes" id="UP001050691">
    <property type="component" value="Unassembled WGS sequence"/>
</dbReference>
<sequence length="277" mass="30459">MSTTSSSRGAEEDLPPFDREHVLKHTQSPNPSWTYGQKLSETDKGKAWLAGEKEGWTVFDPEKEGSRQTYLLLISGVIPRPIAFVSSISETGVYNLAPFSWFNTVSSNPPTIVIGCTNLPTRIHDTALNIIATKQFTVNLISETFIENANFTAVDTPIDHSEWPASGLTMADSVYVKPPRVRESVFSLECELSHQVDLSPAGSSRATSTVLFGLVKRIHVRNDVLNEKGVVNPALYRPVARLGDISYTTLGDAFRLPRLAWADVGSDVVEAEEAIRI</sequence>
<dbReference type="AlphaFoldDB" id="A0AAV5AKU3"/>
<name>A0AAV5AKU3_9AGAM</name>
<dbReference type="EMBL" id="BPWL01000008">
    <property type="protein sequence ID" value="GJJ13490.1"/>
    <property type="molecule type" value="Genomic_DNA"/>
</dbReference>
<feature type="domain" description="Flavin reductase like" evidence="6">
    <location>
        <begin position="75"/>
        <end position="234"/>
    </location>
</feature>
<dbReference type="InterPro" id="IPR012349">
    <property type="entry name" value="Split_barrel_FMN-bd"/>
</dbReference>
<dbReference type="GO" id="GO:0010181">
    <property type="term" value="F:FMN binding"/>
    <property type="evidence" value="ECO:0007669"/>
    <property type="project" value="InterPro"/>
</dbReference>
<feature type="region of interest" description="Disordered" evidence="5">
    <location>
        <begin position="1"/>
        <end position="38"/>
    </location>
</feature>
<proteinExistence type="inferred from homology"/>
<evidence type="ECO:0000313" key="8">
    <source>
        <dbReference type="Proteomes" id="UP001050691"/>
    </source>
</evidence>
<keyword evidence="2" id="KW-0285">Flavoprotein</keyword>
<keyword evidence="3" id="KW-0288">FMN</keyword>
<dbReference type="PANTHER" id="PTHR33798">
    <property type="entry name" value="FLAVOPROTEIN OXYGENASE"/>
    <property type="match status" value="1"/>
</dbReference>
<dbReference type="SMART" id="SM00903">
    <property type="entry name" value="Flavin_Reduct"/>
    <property type="match status" value="1"/>
</dbReference>
<comment type="cofactor">
    <cofactor evidence="1">
        <name>FMN</name>
        <dbReference type="ChEBI" id="CHEBI:58210"/>
    </cofactor>
</comment>
<dbReference type="InterPro" id="IPR002563">
    <property type="entry name" value="Flavin_Rdtase-like_dom"/>
</dbReference>
<evidence type="ECO:0000256" key="1">
    <source>
        <dbReference type="ARBA" id="ARBA00001917"/>
    </source>
</evidence>
<comment type="caution">
    <text evidence="7">The sequence shown here is derived from an EMBL/GenBank/DDBJ whole genome shotgun (WGS) entry which is preliminary data.</text>
</comment>
<evidence type="ECO:0000256" key="3">
    <source>
        <dbReference type="ARBA" id="ARBA00022643"/>
    </source>
</evidence>
<evidence type="ECO:0000259" key="6">
    <source>
        <dbReference type="SMART" id="SM00903"/>
    </source>
</evidence>
<dbReference type="SUPFAM" id="SSF50475">
    <property type="entry name" value="FMN-binding split barrel"/>
    <property type="match status" value="1"/>
</dbReference>
<dbReference type="PANTHER" id="PTHR33798:SF5">
    <property type="entry name" value="FLAVIN REDUCTASE LIKE DOMAIN-CONTAINING PROTEIN"/>
    <property type="match status" value="1"/>
</dbReference>
<feature type="compositionally biased region" description="Polar residues" evidence="5">
    <location>
        <begin position="25"/>
        <end position="38"/>
    </location>
</feature>